<gene>
    <name evidence="1" type="ORF">EGYM00163_LOCUS11904</name>
</gene>
<dbReference type="AlphaFoldDB" id="A0A7S4CLV8"/>
<proteinExistence type="predicted"/>
<reference evidence="1" key="1">
    <citation type="submission" date="2021-01" db="EMBL/GenBank/DDBJ databases">
        <authorList>
            <person name="Corre E."/>
            <person name="Pelletier E."/>
            <person name="Niang G."/>
            <person name="Scheremetjew M."/>
            <person name="Finn R."/>
            <person name="Kale V."/>
            <person name="Holt S."/>
            <person name="Cochrane G."/>
            <person name="Meng A."/>
            <person name="Brown T."/>
            <person name="Cohen L."/>
        </authorList>
    </citation>
    <scope>NUCLEOTIDE SEQUENCE</scope>
    <source>
        <strain evidence="1">CCMP1594</strain>
    </source>
</reference>
<sequence length="116" mass="12844">MQPLLCSCHRTIQQDRIRIGFTDMQPDTHPKQHFATVDQAFPTNATVSMTVTTTANIPMRLTVTTRGAAALAKPTSYGVPGAAQMILTHNRSVDCEHAPFREALNHNILSLRRHVP</sequence>
<dbReference type="EMBL" id="HBJA01035313">
    <property type="protein sequence ID" value="CAE0800783.1"/>
    <property type="molecule type" value="Transcribed_RNA"/>
</dbReference>
<organism evidence="1">
    <name type="scientific">Eutreptiella gymnastica</name>
    <dbReference type="NCBI Taxonomy" id="73025"/>
    <lineage>
        <taxon>Eukaryota</taxon>
        <taxon>Discoba</taxon>
        <taxon>Euglenozoa</taxon>
        <taxon>Euglenida</taxon>
        <taxon>Spirocuta</taxon>
        <taxon>Euglenophyceae</taxon>
        <taxon>Eutreptiales</taxon>
        <taxon>Eutreptiaceae</taxon>
        <taxon>Eutreptiella</taxon>
    </lineage>
</organism>
<protein>
    <submittedName>
        <fullName evidence="1">Uncharacterized protein</fullName>
    </submittedName>
</protein>
<name>A0A7S4CLV8_9EUGL</name>
<accession>A0A7S4CLV8</accession>
<evidence type="ECO:0000313" key="1">
    <source>
        <dbReference type="EMBL" id="CAE0800783.1"/>
    </source>
</evidence>